<proteinExistence type="inferred from homology"/>
<name>A0A0U1LJW4_TALIS</name>
<feature type="topological domain" description="Cytoplasmic" evidence="9">
    <location>
        <begin position="2100"/>
        <end position="2172"/>
    </location>
</feature>
<feature type="region of interest" description="Disordered" evidence="10">
    <location>
        <begin position="1142"/>
        <end position="1174"/>
    </location>
</feature>
<dbReference type="PANTHER" id="PTHR45923">
    <property type="entry name" value="PROTEIN SEY1"/>
    <property type="match status" value="1"/>
</dbReference>
<organism evidence="14 15">
    <name type="scientific">Talaromyces islandicus</name>
    <name type="common">Penicillium islandicum</name>
    <dbReference type="NCBI Taxonomy" id="28573"/>
    <lineage>
        <taxon>Eukaryota</taxon>
        <taxon>Fungi</taxon>
        <taxon>Dikarya</taxon>
        <taxon>Ascomycota</taxon>
        <taxon>Pezizomycotina</taxon>
        <taxon>Eurotiomycetes</taxon>
        <taxon>Eurotiomycetidae</taxon>
        <taxon>Eurotiales</taxon>
        <taxon>Trichocomaceae</taxon>
        <taxon>Talaromyces</taxon>
        <taxon>Talaromyces sect. Islandici</taxon>
    </lineage>
</organism>
<dbReference type="Pfam" id="PF20428">
    <property type="entry name" value="Sey1_3HB"/>
    <property type="match status" value="1"/>
</dbReference>
<evidence type="ECO:0000256" key="11">
    <source>
        <dbReference type="SAM" id="Phobius"/>
    </source>
</evidence>
<feature type="transmembrane region" description="Helical" evidence="11">
    <location>
        <begin position="476"/>
        <end position="500"/>
    </location>
</feature>
<feature type="transmembrane region" description="Helical" evidence="11">
    <location>
        <begin position="550"/>
        <end position="568"/>
    </location>
</feature>
<feature type="transmembrane region" description="Helical" evidence="11">
    <location>
        <begin position="386"/>
        <end position="407"/>
    </location>
</feature>
<evidence type="ECO:0000313" key="15">
    <source>
        <dbReference type="Proteomes" id="UP000054383"/>
    </source>
</evidence>
<evidence type="ECO:0000256" key="10">
    <source>
        <dbReference type="SAM" id="MobiDB-lite"/>
    </source>
</evidence>
<dbReference type="PROSITE" id="PS51715">
    <property type="entry name" value="G_GB1_RHD3"/>
    <property type="match status" value="1"/>
</dbReference>
<feature type="region of interest" description="Disordered" evidence="10">
    <location>
        <begin position="2129"/>
        <end position="2172"/>
    </location>
</feature>
<feature type="binding site" evidence="9">
    <location>
        <begin position="1369"/>
        <end position="1376"/>
    </location>
    <ligand>
        <name>GTP</name>
        <dbReference type="ChEBI" id="CHEBI:37565"/>
    </ligand>
</feature>
<keyword evidence="7 9" id="KW-0342">GTP-binding</keyword>
<dbReference type="PROSITE" id="PS50850">
    <property type="entry name" value="MFS"/>
    <property type="match status" value="1"/>
</dbReference>
<comment type="subcellular location">
    <subcellularLocation>
        <location evidence="9">Endoplasmic reticulum membrane</location>
        <topology evidence="9">Multi-pass membrane protein</topology>
    </subcellularLocation>
    <text evidence="9">Enriched in the cortical ER. Concentrated in punctae along the ER tubules.</text>
</comment>
<evidence type="ECO:0000256" key="4">
    <source>
        <dbReference type="ARBA" id="ARBA00022824"/>
    </source>
</evidence>
<feature type="compositionally biased region" description="Acidic residues" evidence="10">
    <location>
        <begin position="2163"/>
        <end position="2172"/>
    </location>
</feature>
<evidence type="ECO:0000259" key="12">
    <source>
        <dbReference type="PROSITE" id="PS50850"/>
    </source>
</evidence>
<dbReference type="HAMAP" id="MF_03109">
    <property type="entry name" value="Sey1"/>
    <property type="match status" value="1"/>
</dbReference>
<feature type="transmembrane region" description="Helical" evidence="11">
    <location>
        <begin position="413"/>
        <end position="432"/>
    </location>
</feature>
<feature type="transmembrane region" description="Helical" evidence="11">
    <location>
        <begin position="281"/>
        <end position="300"/>
    </location>
</feature>
<accession>A0A0U1LJW4</accession>
<dbReference type="Pfam" id="PF05879">
    <property type="entry name" value="RHD3_GTPase"/>
    <property type="match status" value="1"/>
</dbReference>
<dbReference type="PANTHER" id="PTHR45923:SF2">
    <property type="entry name" value="PROTEIN SEY1"/>
    <property type="match status" value="1"/>
</dbReference>
<keyword evidence="4 9" id="KW-0256">Endoplasmic reticulum</keyword>
<feature type="region of interest" description="Disordered" evidence="10">
    <location>
        <begin position="1983"/>
        <end position="2008"/>
    </location>
</feature>
<feature type="transmembrane region" description="Helical" evidence="11">
    <location>
        <begin position="352"/>
        <end position="374"/>
    </location>
</feature>
<dbReference type="CDD" id="cd12148">
    <property type="entry name" value="fungal_TF_MHR"/>
    <property type="match status" value="1"/>
</dbReference>
<feature type="compositionally biased region" description="Low complexity" evidence="10">
    <location>
        <begin position="34"/>
        <end position="46"/>
    </location>
</feature>
<keyword evidence="1 9" id="KW-0812">Transmembrane</keyword>
<feature type="transmembrane region" description="Helical" evidence="11">
    <location>
        <begin position="444"/>
        <end position="464"/>
    </location>
</feature>
<keyword evidence="15" id="KW-1185">Reference proteome</keyword>
<dbReference type="Gene3D" id="3.40.50.300">
    <property type="entry name" value="P-loop containing nucleotide triphosphate hydrolases"/>
    <property type="match status" value="1"/>
</dbReference>
<dbReference type="GO" id="GO:0005789">
    <property type="term" value="C:endoplasmic reticulum membrane"/>
    <property type="evidence" value="ECO:0007669"/>
    <property type="project" value="UniProtKB-SubCell"/>
</dbReference>
<dbReference type="CDD" id="cd01851">
    <property type="entry name" value="GBP"/>
    <property type="match status" value="1"/>
</dbReference>
<dbReference type="InterPro" id="IPR011701">
    <property type="entry name" value="MFS"/>
</dbReference>
<dbReference type="FunFam" id="1.20.1250.20:FF:000196">
    <property type="entry name" value="MFS toxin efflux pump (AflT)"/>
    <property type="match status" value="1"/>
</dbReference>
<evidence type="ECO:0000256" key="2">
    <source>
        <dbReference type="ARBA" id="ARBA00022741"/>
    </source>
</evidence>
<evidence type="ECO:0000313" key="14">
    <source>
        <dbReference type="EMBL" id="CRG83062.1"/>
    </source>
</evidence>
<dbReference type="InterPro" id="IPR046758">
    <property type="entry name" value="Sey1/RHD3-like_3HB"/>
</dbReference>
<feature type="transmembrane region" description="Helical" evidence="11">
    <location>
        <begin position="151"/>
        <end position="168"/>
    </location>
</feature>
<dbReference type="FunFam" id="1.20.1720.10:FF:000012">
    <property type="entry name" value="MFS toxin efflux pump (AflT)"/>
    <property type="match status" value="1"/>
</dbReference>
<dbReference type="InterPro" id="IPR030386">
    <property type="entry name" value="G_GB1_RHD3_dom"/>
</dbReference>
<dbReference type="InterPro" id="IPR036259">
    <property type="entry name" value="MFS_trans_sf"/>
</dbReference>
<reference evidence="14 15" key="1">
    <citation type="submission" date="2015-04" db="EMBL/GenBank/DDBJ databases">
        <authorList>
            <person name="Syromyatnikov M.Y."/>
            <person name="Popov V.N."/>
        </authorList>
    </citation>
    <scope>NUCLEOTIDE SEQUENCE [LARGE SCALE GENOMIC DNA]</scope>
    <source>
        <strain evidence="14">WF-38-12</strain>
    </source>
</reference>
<dbReference type="InterPro" id="IPR027417">
    <property type="entry name" value="P-loop_NTPase"/>
</dbReference>
<evidence type="ECO:0000256" key="9">
    <source>
        <dbReference type="HAMAP-Rule" id="MF_03109"/>
    </source>
</evidence>
<feature type="compositionally biased region" description="Low complexity" evidence="10">
    <location>
        <begin position="1154"/>
        <end position="1174"/>
    </location>
</feature>
<keyword evidence="8 9" id="KW-0472">Membrane</keyword>
<evidence type="ECO:0000256" key="1">
    <source>
        <dbReference type="ARBA" id="ARBA00022692"/>
    </source>
</evidence>
<dbReference type="Pfam" id="PF07690">
    <property type="entry name" value="MFS_1"/>
    <property type="match status" value="1"/>
</dbReference>
<dbReference type="GO" id="GO:0022857">
    <property type="term" value="F:transmembrane transporter activity"/>
    <property type="evidence" value="ECO:0007669"/>
    <property type="project" value="InterPro"/>
</dbReference>
<keyword evidence="3 9" id="KW-0378">Hydrolase</keyword>
<feature type="compositionally biased region" description="Acidic residues" evidence="10">
    <location>
        <begin position="1995"/>
        <end position="2008"/>
    </location>
</feature>
<dbReference type="FunFam" id="3.40.50.300:FF:000727">
    <property type="entry name" value="Protein SEY1 homolog"/>
    <property type="match status" value="1"/>
</dbReference>
<keyword evidence="2 9" id="KW-0547">Nucleotide-binding</keyword>
<feature type="compositionally biased region" description="Basic and acidic residues" evidence="10">
    <location>
        <begin position="47"/>
        <end position="68"/>
    </location>
</feature>
<evidence type="ECO:0000256" key="5">
    <source>
        <dbReference type="ARBA" id="ARBA00022989"/>
    </source>
</evidence>
<feature type="transmembrane region" description="Helical" evidence="11">
    <location>
        <begin position="180"/>
        <end position="201"/>
    </location>
</feature>
<dbReference type="InterPro" id="IPR020846">
    <property type="entry name" value="MFS_dom"/>
</dbReference>
<feature type="topological domain" description="Lumenal" evidence="9">
    <location>
        <begin position="2076"/>
        <end position="2078"/>
    </location>
</feature>
<protein>
    <submittedName>
        <fullName evidence="14">Protein sey1</fullName>
    </submittedName>
</protein>
<evidence type="ECO:0000259" key="13">
    <source>
        <dbReference type="PROSITE" id="PS51715"/>
    </source>
</evidence>
<feature type="transmembrane region" description="Helical" evidence="11">
    <location>
        <begin position="82"/>
        <end position="109"/>
    </location>
</feature>
<dbReference type="GO" id="GO:0005525">
    <property type="term" value="F:GTP binding"/>
    <property type="evidence" value="ECO:0007669"/>
    <property type="project" value="UniProtKB-UniRule"/>
</dbReference>
<feature type="region of interest" description="Disordered" evidence="10">
    <location>
        <begin position="1"/>
        <end position="73"/>
    </location>
</feature>
<dbReference type="SUPFAM" id="SSF103473">
    <property type="entry name" value="MFS general substrate transporter"/>
    <property type="match status" value="1"/>
</dbReference>
<dbReference type="Gene3D" id="1.20.1250.20">
    <property type="entry name" value="MFS general substrate transporter like domains"/>
    <property type="match status" value="1"/>
</dbReference>
<feature type="domain" description="GB1/RHD3-type G" evidence="13">
    <location>
        <begin position="1359"/>
        <end position="1612"/>
    </location>
</feature>
<evidence type="ECO:0000256" key="8">
    <source>
        <dbReference type="ARBA" id="ARBA00023136"/>
    </source>
</evidence>
<evidence type="ECO:0000256" key="3">
    <source>
        <dbReference type="ARBA" id="ARBA00022801"/>
    </source>
</evidence>
<dbReference type="SUPFAM" id="SSF52540">
    <property type="entry name" value="P-loop containing nucleoside triphosphate hydrolases"/>
    <property type="match status" value="1"/>
</dbReference>
<comment type="similarity">
    <text evidence="9">Belongs to the TRAFAC class dynamin-like GTPase superfamily. GB1/RHD3 GTPase family. RHD3 subfamily.</text>
</comment>
<feature type="topological domain" description="Cytoplasmic" evidence="9">
    <location>
        <begin position="1"/>
        <end position="2054"/>
    </location>
</feature>
<feature type="domain" description="Major facilitator superfamily (MFS) profile" evidence="12">
    <location>
        <begin position="86"/>
        <end position="574"/>
    </location>
</feature>
<dbReference type="CDD" id="cd17502">
    <property type="entry name" value="MFS_Azr1_MDR_like"/>
    <property type="match status" value="1"/>
</dbReference>
<dbReference type="EMBL" id="CVMT01000001">
    <property type="protein sequence ID" value="CRG83062.1"/>
    <property type="molecule type" value="Genomic_DNA"/>
</dbReference>
<gene>
    <name evidence="9" type="primary">SEY1</name>
    <name evidence="14" type="ORF">PISL3812_00410</name>
</gene>
<dbReference type="GO" id="GO:0003924">
    <property type="term" value="F:GTPase activity"/>
    <property type="evidence" value="ECO:0007669"/>
    <property type="project" value="UniProtKB-UniRule"/>
</dbReference>
<dbReference type="GO" id="GO:0016320">
    <property type="term" value="P:endoplasmic reticulum membrane fusion"/>
    <property type="evidence" value="ECO:0007669"/>
    <property type="project" value="TreeGrafter"/>
</dbReference>
<dbReference type="OrthoDB" id="1597724at2759"/>
<feature type="transmembrane region" description="Helical" evidence="11">
    <location>
        <begin position="2079"/>
        <end position="2097"/>
    </location>
</feature>
<sequence>MLTGEANPQSTRASSLSSHTVVHGNGTDSPHVMPKSGSSPSLSNESNLEKLSIDNRNDDADGNVRKETDAEEDESQYPKATALVFILVATLLSMFLVALDMTIVATAIPQITDDFHSLDQVAWYGSAFFLTLASFQSTWGKGYKYFALKPTYMLSIFIFEIGSLICAVSQNSTTLIVGRAIAGVGAAGIASGVYIIIGFSAPPRQRAAFTGLLGATYSIASVAGPLLGGVFTSNVSWRWCFYINLPIGGIAAAIIFFFFTAPPAAKPVPAPIKEKVLQMDFPGTFTIMAACICYLLALQWAGVSKAWSDSEIVGLLVGFGLLIIAFVGVEWYQGERALIPFRLFKQRNVAVATVYVLFVVGPMFVMIYYLPIYFQSIKDVSASQSGVRNVPLILATSIMSIISGVLITVYGQFAYLMILAAVIETVGAGLIYTFEIDTGAGKWIGYQIVCGVGVGLGVQISIIVNQGTVDPSDLANVSAVTLFFQTIGGAFWVSAAQAAFTNRLVQKLPELAPGINPGLVVATGATELRKVFTPEQLVGILQAYMSGLKLTFLLSIVLGGVAVIVSVFPKWSSLKATAFLEPSGPPRKKMRKGTKSCTEFSYGKSAALPINSKLVDAPISENQHSEHAPVLQLFNNNIVSRTEVAGSCPDDPDGSTPAADLTPKANAARTQLLKLVPCRPDMLKIRNAVTFWWAAWHYMFPEILDGCRSGLIGDDDLFEIPSSPGELAKFLICWLMSIEQLPENFNYASLQNPFNRQEYTERVISDISRLVIYDEDLASTLPGLEAMVLMSKWYTNLGRPRKAWLLNRRAIELGQLSGLHISTRKDPRPDDVLYDRRLKLWTFIGLNDRFLGLLFGLPYAVHENWYRPQVERRLKKEKPTLETFVLRMSVIMAPMIDRNMDDPDNMSLAATLKLEQELETQFRAMPDRFRSQQPKTKYNNIEEQNDNLVAPFMYHFLRTILHLPFMLKSYGDRRYQYSQETALESARCTLHAYRDLRSWEGMNPYICRVIDFQAFNSAMLLVINLIGYSEDAPNHSQEQDDQDWGLVEETIEVLRKAAAHPTGTVAAQSVNILQGISQSVANMEDIDTNMKCKVTVPYFGVITVSPGKKRIKGRNRFNANQLTPSNSSVYYSQYSQSAPSSEQASPFQIYTPPQSTASDQASSATNNNNWASSSILADDPRVQLENMVAFPNTGMMDQNVFTGFTMENDNLGAWSNLNLDLDLDQGWNLNCLSVVHNNQLATTPDSRDGPSTLLADTTLANPTSAPHDVHLGIPKLSFPTLNFPILVSQVAQMENRLRAESRSYTAPGVIGTNGHFASVGDAAHDPKAYEHGVQVIDGEKDFNSNLSKYLTLEDVTNAGFNYHLISVFGSQSTGKSTLLNNLFGTQFSVMSDRERRQTTKGIWMSKNKVTHEDPNSRMADNILVMDVEGTDGRERGENQDFERKSALFALATSEVLIVNIWEHQVGLYQGANMGLLKTVFEVNLQLFLKDKNTTHRSLLFFVIRDFMGTTPLKNLEDTLLEDLSRIWASLSKPEGLEKSTIHDYFDFAFYGLPHKGYKPDEFVAEVKKLGTRFREGRKSRKEQILGDSSSENGVLLPEYHRRIPADGFAHYAEGIWDQIINNKDLDLPTQQELLAQFRCDEIARGVVVAFDEAIIPFEDKQAAGVRAGAPLVLGGLGAAMRNARVKAVKNFETEASRYHKGVYKVKKAELEGKLDTRLKGLFQGQLNAAHKAGVKEFSDAVSNAVKSGQKKGASYDFAEIVKQETKTAIERFEKEARASLVEGAPWSNYKQELNLYQKDLAEVSGQLRRDEMRRLATRVERWVRSRLGDSVGLEFNSLGSGRGGSGAPETGDKPAESQIWDRIWNLFVETVLDAERRFTDRATSFDASVDEVDVGLWRLRRKSWIALRGKVEEEMMEGNLLLKLRENFEDKFRYDESGVPRIWRPTDDIEGIYTRARESTLTLIPLLSRFRLAEKNAPPPLDRWIGHTPSSASAADEEDLTPIGGVDEDEGKSLEEEVTILNDAKRQDLTVRFKKAADGVYVEAKRSAIGGITQVPLYFYGLLLALGWNEIWAVLRNPAYFFLLFVCAVGAYVTYQLNLWGPMMKMADAASRQALEEGKKRLREFLESSDTGRQAMAMSANATGRGGEEYEMTSMKSKKAADEGEGESLDDI</sequence>
<feature type="transmembrane region" description="Helical" evidence="11">
    <location>
        <begin position="121"/>
        <end position="139"/>
    </location>
</feature>
<feature type="compositionally biased region" description="Polar residues" evidence="10">
    <location>
        <begin position="1"/>
        <end position="20"/>
    </location>
</feature>
<keyword evidence="5 9" id="KW-1133">Transmembrane helix</keyword>
<feature type="transmembrane region" description="Helical" evidence="11">
    <location>
        <begin position="312"/>
        <end position="332"/>
    </location>
</feature>
<dbReference type="InterPro" id="IPR008803">
    <property type="entry name" value="RHD3/Sey1"/>
</dbReference>
<feature type="transmembrane region" description="Helical" evidence="11">
    <location>
        <begin position="239"/>
        <end position="261"/>
    </location>
</feature>
<dbReference type="Proteomes" id="UP000054383">
    <property type="component" value="Unassembled WGS sequence"/>
</dbReference>
<dbReference type="Gene3D" id="1.20.1720.10">
    <property type="entry name" value="Multidrug resistance protein D"/>
    <property type="match status" value="1"/>
</dbReference>
<evidence type="ECO:0000256" key="6">
    <source>
        <dbReference type="ARBA" id="ARBA00023054"/>
    </source>
</evidence>
<evidence type="ECO:0000256" key="7">
    <source>
        <dbReference type="ARBA" id="ARBA00023134"/>
    </source>
</evidence>
<feature type="transmembrane region" description="Helical" evidence="11">
    <location>
        <begin position="207"/>
        <end position="227"/>
    </location>
</feature>
<keyword evidence="6" id="KW-0175">Coiled coil</keyword>
<dbReference type="STRING" id="28573.A0A0U1LJW4"/>